<dbReference type="GO" id="GO:0051539">
    <property type="term" value="F:4 iron, 4 sulfur cluster binding"/>
    <property type="evidence" value="ECO:0007669"/>
    <property type="project" value="UniProtKB-KW"/>
</dbReference>
<feature type="domain" description="Radical SAM core" evidence="15">
    <location>
        <begin position="128"/>
        <end position="359"/>
    </location>
</feature>
<dbReference type="PANTHER" id="PTHR43020:SF2">
    <property type="entry name" value="MITOCHONDRIAL TRNA METHYLTHIOTRANSFERASE CDK5RAP1"/>
    <property type="match status" value="1"/>
</dbReference>
<evidence type="ECO:0000256" key="5">
    <source>
        <dbReference type="ARBA" id="ARBA00022691"/>
    </source>
</evidence>
<dbReference type="InterPro" id="IPR005839">
    <property type="entry name" value="Methylthiotransferase"/>
</dbReference>
<evidence type="ECO:0000259" key="13">
    <source>
        <dbReference type="PROSITE" id="PS50926"/>
    </source>
</evidence>
<dbReference type="Gene3D" id="3.40.50.12160">
    <property type="entry name" value="Methylthiotransferase, N-terminal domain"/>
    <property type="match status" value="1"/>
</dbReference>
<evidence type="ECO:0000256" key="3">
    <source>
        <dbReference type="ARBA" id="ARBA00022485"/>
    </source>
</evidence>
<dbReference type="CDD" id="cd01335">
    <property type="entry name" value="Radical_SAM"/>
    <property type="match status" value="1"/>
</dbReference>
<evidence type="ECO:0000259" key="15">
    <source>
        <dbReference type="PROSITE" id="PS51918"/>
    </source>
</evidence>
<accession>A0A7V3RE07</accession>
<organism evidence="16">
    <name type="scientific">Mesoaciditoga lauensis</name>
    <dbReference type="NCBI Taxonomy" id="1495039"/>
    <lineage>
        <taxon>Bacteria</taxon>
        <taxon>Thermotogati</taxon>
        <taxon>Thermotogota</taxon>
        <taxon>Thermotogae</taxon>
        <taxon>Mesoaciditogales</taxon>
        <taxon>Mesoaciditogaceae</taxon>
        <taxon>Mesoaciditoga</taxon>
    </lineage>
</organism>
<comment type="caution">
    <text evidence="16">The sequence shown here is derived from an EMBL/GenBank/DDBJ whole genome shotgun (WGS) entry which is preliminary data.</text>
</comment>
<dbReference type="NCBIfam" id="TIGR00089">
    <property type="entry name" value="MiaB/RimO family radical SAM methylthiotransferase"/>
    <property type="match status" value="1"/>
</dbReference>
<dbReference type="AlphaFoldDB" id="A0A7V3RE07"/>
<evidence type="ECO:0000256" key="1">
    <source>
        <dbReference type="ARBA" id="ARBA00001966"/>
    </source>
</evidence>
<dbReference type="InterPro" id="IPR038135">
    <property type="entry name" value="Methylthiotransferase_N_sf"/>
</dbReference>
<gene>
    <name evidence="16" type="primary">miaB</name>
    <name evidence="16" type="ORF">ENX73_01745</name>
</gene>
<dbReference type="FunFam" id="3.40.50.12160:FF:000003">
    <property type="entry name" value="CDK5 regulatory subunit-associated protein 1"/>
    <property type="match status" value="1"/>
</dbReference>
<dbReference type="EC" id="2.8.4.3" evidence="9"/>
<comment type="function">
    <text evidence="2">Catalyzes the methylthiolation of N6-(dimethylallyl)adenosine (i(6)A), leading to the formation of 2-methylthio-N6-(dimethylallyl)adenosine (ms(2)i(6)A) at position 37 in tRNAs that read codons beginning with uridine.</text>
</comment>
<keyword evidence="5" id="KW-0949">S-adenosyl-L-methionine</keyword>
<dbReference type="PROSITE" id="PS51449">
    <property type="entry name" value="MTTASE_N"/>
    <property type="match status" value="1"/>
</dbReference>
<dbReference type="SUPFAM" id="SSF102114">
    <property type="entry name" value="Radical SAM enzymes"/>
    <property type="match status" value="1"/>
</dbReference>
<dbReference type="PROSITE" id="PS51918">
    <property type="entry name" value="RADICAL_SAM"/>
    <property type="match status" value="1"/>
</dbReference>
<evidence type="ECO:0000256" key="11">
    <source>
        <dbReference type="ARBA" id="ARBA00080698"/>
    </source>
</evidence>
<proteinExistence type="predicted"/>
<dbReference type="InterPro" id="IPR006638">
    <property type="entry name" value="Elp3/MiaA/NifB-like_rSAM"/>
</dbReference>
<keyword evidence="8" id="KW-0411">Iron-sulfur</keyword>
<dbReference type="SFLD" id="SFLDG01061">
    <property type="entry name" value="methylthiotransferase"/>
    <property type="match status" value="1"/>
</dbReference>
<dbReference type="GO" id="GO:0005829">
    <property type="term" value="C:cytosol"/>
    <property type="evidence" value="ECO:0007669"/>
    <property type="project" value="TreeGrafter"/>
</dbReference>
<feature type="domain" description="TRAM" evidence="13">
    <location>
        <begin position="362"/>
        <end position="421"/>
    </location>
</feature>
<dbReference type="InterPro" id="IPR013848">
    <property type="entry name" value="Methylthiotransferase_N"/>
</dbReference>
<evidence type="ECO:0000256" key="10">
    <source>
        <dbReference type="ARBA" id="ARBA00068570"/>
    </source>
</evidence>
<dbReference type="NCBIfam" id="TIGR01574">
    <property type="entry name" value="miaB-methiolase"/>
    <property type="match status" value="1"/>
</dbReference>
<dbReference type="Gene3D" id="3.80.30.20">
    <property type="entry name" value="tm_1862 like domain"/>
    <property type="match status" value="1"/>
</dbReference>
<keyword evidence="6" id="KW-0479">Metal-binding</keyword>
<name>A0A7V3RE07_9BACT</name>
<reference evidence="16" key="1">
    <citation type="journal article" date="2020" name="mSystems">
        <title>Genome- and Community-Level Interaction Insights into Carbon Utilization and Element Cycling Functions of Hydrothermarchaeota in Hydrothermal Sediment.</title>
        <authorList>
            <person name="Zhou Z."/>
            <person name="Liu Y."/>
            <person name="Xu W."/>
            <person name="Pan J."/>
            <person name="Luo Z.H."/>
            <person name="Li M."/>
        </authorList>
    </citation>
    <scope>NUCLEOTIDE SEQUENCE [LARGE SCALE GENOMIC DNA]</scope>
    <source>
        <strain evidence="16">SpSt-966</strain>
    </source>
</reference>
<dbReference type="Pfam" id="PF04055">
    <property type="entry name" value="Radical_SAM"/>
    <property type="match status" value="1"/>
</dbReference>
<dbReference type="InterPro" id="IPR020612">
    <property type="entry name" value="Methylthiotransferase_CS"/>
</dbReference>
<evidence type="ECO:0000256" key="4">
    <source>
        <dbReference type="ARBA" id="ARBA00022679"/>
    </source>
</evidence>
<dbReference type="InterPro" id="IPR023404">
    <property type="entry name" value="rSAM_horseshoe"/>
</dbReference>
<dbReference type="PROSITE" id="PS01278">
    <property type="entry name" value="MTTASE_RADICAL"/>
    <property type="match status" value="1"/>
</dbReference>
<dbReference type="PANTHER" id="PTHR43020">
    <property type="entry name" value="CDK5 REGULATORY SUBUNIT-ASSOCIATED PROTEIN 1"/>
    <property type="match status" value="1"/>
</dbReference>
<dbReference type="InterPro" id="IPR058240">
    <property type="entry name" value="rSAM_sf"/>
</dbReference>
<dbReference type="GO" id="GO:0035597">
    <property type="term" value="F:tRNA-2-methylthio-N(6)-dimethylallyladenosine(37) synthase activity"/>
    <property type="evidence" value="ECO:0007669"/>
    <property type="project" value="UniProtKB-EC"/>
</dbReference>
<feature type="domain" description="MTTase N-terminal" evidence="14">
    <location>
        <begin position="1"/>
        <end position="111"/>
    </location>
</feature>
<protein>
    <recommendedName>
        <fullName evidence="10">tRNA-2-methylthio-N(6)-dimethylallyladenosine synthase</fullName>
        <ecNumber evidence="9">2.8.4.3</ecNumber>
    </recommendedName>
    <alternativeName>
        <fullName evidence="12">(Dimethylallyl)adenosine tRNA methylthiotransferase MiaB</fullName>
    </alternativeName>
    <alternativeName>
        <fullName evidence="11">tRNA-i(6)A37 methylthiotransferase</fullName>
    </alternativeName>
</protein>
<sequence>MKIFFKTYGCQMNIHDSEIMKGLLVRAGHDLVPEIKSADLVIINTCSVREKSQNKVYSLMGRLKKNGYRVGVTGCVAQLEAKKLKDDYGADFVLGTRALSSIVKAVAGEKDLDLEDHLSDLKYSAAIRDQKRHAWVNIITGCDKFCTYCIVPYTRGREISRPMNDILEEVNSLVSSGYTQITFLGQNVDSYGKDLKDGTSLAKLLEAAQSLAGISRLWFLTSYPSDITDELIETVAKHSNISRNFHIPAQSGSDELLKRMNRRYTRENYMELIAKIRSNVEGVTFGGDIIVGFPDESDEDFEETLSLVKTVRYVRLNVAPYSERQGTVASKIYKDDVPYQVKKSRMAKLVSIQHGIEKELNEKIVGDVVEIIVENSTDDHSYGRTIDNRMVFVDEELPEGEIVKAEIVAFKEGKLYGRLSGRKVSTVVK</sequence>
<keyword evidence="7" id="KW-0408">Iron</keyword>
<keyword evidence="3" id="KW-0004">4Fe-4S</keyword>
<dbReference type="InterPro" id="IPR007197">
    <property type="entry name" value="rSAM"/>
</dbReference>
<evidence type="ECO:0000256" key="7">
    <source>
        <dbReference type="ARBA" id="ARBA00023004"/>
    </source>
</evidence>
<evidence type="ECO:0000256" key="2">
    <source>
        <dbReference type="ARBA" id="ARBA00003234"/>
    </source>
</evidence>
<evidence type="ECO:0000313" key="16">
    <source>
        <dbReference type="EMBL" id="HGE74832.1"/>
    </source>
</evidence>
<dbReference type="Pfam" id="PF00919">
    <property type="entry name" value="UPF0004"/>
    <property type="match status" value="1"/>
</dbReference>
<dbReference type="SFLD" id="SFLDG01082">
    <property type="entry name" value="B12-binding_domain_containing"/>
    <property type="match status" value="1"/>
</dbReference>
<dbReference type="SMART" id="SM00729">
    <property type="entry name" value="Elp3"/>
    <property type="match status" value="1"/>
</dbReference>
<dbReference type="SFLD" id="SFLDS00029">
    <property type="entry name" value="Radical_SAM"/>
    <property type="match status" value="1"/>
</dbReference>
<dbReference type="SFLD" id="SFLDF00273">
    <property type="entry name" value="(dimethylallyl)adenosine_tRNA"/>
    <property type="match status" value="1"/>
</dbReference>
<evidence type="ECO:0000256" key="6">
    <source>
        <dbReference type="ARBA" id="ARBA00022723"/>
    </source>
</evidence>
<dbReference type="InterPro" id="IPR006463">
    <property type="entry name" value="MiaB_methiolase"/>
</dbReference>
<dbReference type="Pfam" id="PF01938">
    <property type="entry name" value="TRAM"/>
    <property type="match status" value="1"/>
</dbReference>
<evidence type="ECO:0000256" key="12">
    <source>
        <dbReference type="ARBA" id="ARBA00081141"/>
    </source>
</evidence>
<dbReference type="GO" id="GO:0046872">
    <property type="term" value="F:metal ion binding"/>
    <property type="evidence" value="ECO:0007669"/>
    <property type="project" value="UniProtKB-KW"/>
</dbReference>
<dbReference type="FunFam" id="3.80.30.20:FF:000001">
    <property type="entry name" value="tRNA-2-methylthio-N(6)-dimethylallyladenosine synthase 2"/>
    <property type="match status" value="1"/>
</dbReference>
<dbReference type="EMBL" id="DTPE01000075">
    <property type="protein sequence ID" value="HGE74832.1"/>
    <property type="molecule type" value="Genomic_DNA"/>
</dbReference>
<evidence type="ECO:0000256" key="9">
    <source>
        <dbReference type="ARBA" id="ARBA00033765"/>
    </source>
</evidence>
<dbReference type="InterPro" id="IPR002792">
    <property type="entry name" value="TRAM_dom"/>
</dbReference>
<evidence type="ECO:0000256" key="8">
    <source>
        <dbReference type="ARBA" id="ARBA00023014"/>
    </source>
</evidence>
<dbReference type="PROSITE" id="PS50926">
    <property type="entry name" value="TRAM"/>
    <property type="match status" value="1"/>
</dbReference>
<keyword evidence="4 16" id="KW-0808">Transferase</keyword>
<evidence type="ECO:0000259" key="14">
    <source>
        <dbReference type="PROSITE" id="PS51449"/>
    </source>
</evidence>
<comment type="cofactor">
    <cofactor evidence="1">
        <name>[4Fe-4S] cluster</name>
        <dbReference type="ChEBI" id="CHEBI:49883"/>
    </cofactor>
</comment>